<organism evidence="2 3">
    <name type="scientific">Panaeolus cyanescens</name>
    <dbReference type="NCBI Taxonomy" id="181874"/>
    <lineage>
        <taxon>Eukaryota</taxon>
        <taxon>Fungi</taxon>
        <taxon>Dikarya</taxon>
        <taxon>Basidiomycota</taxon>
        <taxon>Agaricomycotina</taxon>
        <taxon>Agaricomycetes</taxon>
        <taxon>Agaricomycetidae</taxon>
        <taxon>Agaricales</taxon>
        <taxon>Agaricineae</taxon>
        <taxon>Galeropsidaceae</taxon>
        <taxon>Panaeolus</taxon>
    </lineage>
</organism>
<feature type="compositionally biased region" description="Polar residues" evidence="1">
    <location>
        <begin position="37"/>
        <end position="55"/>
    </location>
</feature>
<protein>
    <submittedName>
        <fullName evidence="2">Uncharacterized protein</fullName>
    </submittedName>
</protein>
<feature type="region of interest" description="Disordered" evidence="1">
    <location>
        <begin position="1"/>
        <end position="128"/>
    </location>
</feature>
<feature type="compositionally biased region" description="Polar residues" evidence="1">
    <location>
        <begin position="356"/>
        <end position="402"/>
    </location>
</feature>
<dbReference type="OrthoDB" id="10496303at2759"/>
<proteinExistence type="predicted"/>
<name>A0A409W1U5_9AGAR</name>
<feature type="compositionally biased region" description="Polar residues" evidence="1">
    <location>
        <begin position="511"/>
        <end position="526"/>
    </location>
</feature>
<comment type="caution">
    <text evidence="2">The sequence shown here is derived from an EMBL/GenBank/DDBJ whole genome shotgun (WGS) entry which is preliminary data.</text>
</comment>
<feature type="region of interest" description="Disordered" evidence="1">
    <location>
        <begin position="444"/>
        <end position="583"/>
    </location>
</feature>
<evidence type="ECO:0000313" key="3">
    <source>
        <dbReference type="Proteomes" id="UP000284842"/>
    </source>
</evidence>
<feature type="compositionally biased region" description="Basic and acidic residues" evidence="1">
    <location>
        <begin position="622"/>
        <end position="632"/>
    </location>
</feature>
<dbReference type="AlphaFoldDB" id="A0A409W1U5"/>
<feature type="region of interest" description="Disordered" evidence="1">
    <location>
        <begin position="315"/>
        <end position="420"/>
    </location>
</feature>
<sequence>MSNNTSSKFNPPGLFEPQPNNAPVPGKPSQRLPVGHDQTQQPDTSNLGGSKTPSGTDALEPVPIVPLSAPLTSAARPGTLVGGGTLQAGETSTLNQLAGAQPIESDTQKGSVPGSLPRTPLFPGAYPTKESPLHYPPISAIPGMAMNTLQTVNETIQAVGDKVGEYVPETVSSYFPHSRQTSTDQTEDSASAPTGTMVPDWPREAAKLDKAPAPSNVPNLHPGAKGALDDAEYVHDKDISEAYSNDIANTKNLHEANATTANAGQSSGGMVASNAAYVKDKTMGAVHAVEEAIGSAGSAVAHSLPAGAAAYLPHSESSTTGTTTNPAVSAKSSGVSDQTGPSPLQTGSGTAAYLGSITNHPSNGTTKTDATSNYASTEASTRTLHGSVETPSTADSESTTVGAFNHEGPHPAPAKLPSFLAGQPLDENVQLSKEPDMQKKPLAGALDHQETPPTEVASPNWNKTAVYPPDVDAQGQSATNMLKAPSPSNSRGGVSSTTATPGHEVPAANISRISTHPPSGLSSNKTADVAESSGIPPLTKPSGQPDAGTTLGKGKGNSADVKPLPDAPQHPAGVLNGGGEEVRKAANAEGVEIVPAVPGEHGHVRYAREVKEGGVEPSNRGDGGDVAKDGRSKLTKPKPADVALGPTSAMTAASTGTGTAPAGNAGAGALKPQTTPSKLTKTPHAEREVTHRNADNFGDKHLDPNSHISSPSVKKPGLMDKIKGEIKIVSGKLGGKEEKVEEGRRMMGKIHN</sequence>
<feature type="compositionally biased region" description="Low complexity" evidence="1">
    <location>
        <begin position="645"/>
        <end position="669"/>
    </location>
</feature>
<feature type="compositionally biased region" description="Basic and acidic residues" evidence="1">
    <location>
        <begin position="683"/>
        <end position="704"/>
    </location>
</feature>
<feature type="region of interest" description="Disordered" evidence="1">
    <location>
        <begin position="175"/>
        <end position="200"/>
    </location>
</feature>
<keyword evidence="3" id="KW-1185">Reference proteome</keyword>
<gene>
    <name evidence="2" type="ORF">CVT24_003128</name>
</gene>
<feature type="region of interest" description="Disordered" evidence="1">
    <location>
        <begin position="609"/>
        <end position="719"/>
    </location>
</feature>
<dbReference type="EMBL" id="NHTK01005870">
    <property type="protein sequence ID" value="PPQ72433.1"/>
    <property type="molecule type" value="Genomic_DNA"/>
</dbReference>
<feature type="compositionally biased region" description="Polar residues" evidence="1">
    <location>
        <begin position="474"/>
        <end position="500"/>
    </location>
</feature>
<feature type="compositionally biased region" description="Polar residues" evidence="1">
    <location>
        <begin position="175"/>
        <end position="194"/>
    </location>
</feature>
<evidence type="ECO:0000256" key="1">
    <source>
        <dbReference type="SAM" id="MobiDB-lite"/>
    </source>
</evidence>
<evidence type="ECO:0000313" key="2">
    <source>
        <dbReference type="EMBL" id="PPQ72433.1"/>
    </source>
</evidence>
<dbReference type="InParanoid" id="A0A409W1U5"/>
<feature type="compositionally biased region" description="Polar residues" evidence="1">
    <location>
        <begin position="88"/>
        <end position="110"/>
    </location>
</feature>
<reference evidence="2 3" key="1">
    <citation type="journal article" date="2018" name="Evol. Lett.">
        <title>Horizontal gene cluster transfer increased hallucinogenic mushroom diversity.</title>
        <authorList>
            <person name="Reynolds H.T."/>
            <person name="Vijayakumar V."/>
            <person name="Gluck-Thaler E."/>
            <person name="Korotkin H.B."/>
            <person name="Matheny P.B."/>
            <person name="Slot J.C."/>
        </authorList>
    </citation>
    <scope>NUCLEOTIDE SEQUENCE [LARGE SCALE GENOMIC DNA]</scope>
    <source>
        <strain evidence="2 3">2629</strain>
    </source>
</reference>
<accession>A0A409W1U5</accession>
<feature type="compositionally biased region" description="Polar residues" evidence="1">
    <location>
        <begin position="315"/>
        <end position="349"/>
    </location>
</feature>
<dbReference type="Proteomes" id="UP000284842">
    <property type="component" value="Unassembled WGS sequence"/>
</dbReference>